<reference evidence="4 5" key="1">
    <citation type="submission" date="2023-06" db="EMBL/GenBank/DDBJ databases">
        <authorList>
            <person name="Feng G."/>
            <person name="Li J."/>
            <person name="Zhu H."/>
        </authorList>
    </citation>
    <scope>NUCLEOTIDE SEQUENCE [LARGE SCALE GENOMIC DNA]</scope>
    <source>
        <strain evidence="4 5">RHCJP20</strain>
    </source>
</reference>
<organism evidence="4 5">
    <name type="scientific">Curtobacterium subtropicum</name>
    <dbReference type="NCBI Taxonomy" id="3055138"/>
    <lineage>
        <taxon>Bacteria</taxon>
        <taxon>Bacillati</taxon>
        <taxon>Actinomycetota</taxon>
        <taxon>Actinomycetes</taxon>
        <taxon>Micrococcales</taxon>
        <taxon>Microbacteriaceae</taxon>
        <taxon>Curtobacterium</taxon>
    </lineage>
</organism>
<evidence type="ECO:0000256" key="2">
    <source>
        <dbReference type="SAM" id="MobiDB-lite"/>
    </source>
</evidence>
<dbReference type="InterPro" id="IPR001296">
    <property type="entry name" value="Glyco_trans_1"/>
</dbReference>
<dbReference type="PANTHER" id="PTHR46401:SF8">
    <property type="entry name" value="BLL6006 PROTEIN"/>
    <property type="match status" value="1"/>
</dbReference>
<dbReference type="SUPFAM" id="SSF53756">
    <property type="entry name" value="UDP-Glycosyltransferase/glycogen phosphorylase"/>
    <property type="match status" value="1"/>
</dbReference>
<keyword evidence="5" id="KW-1185">Reference proteome</keyword>
<feature type="region of interest" description="Disordered" evidence="2">
    <location>
        <begin position="325"/>
        <end position="355"/>
    </location>
</feature>
<sequence>MKVVIDGYWLLNGPPSGRMVVKEIIRAWGRLHPEDQLTVLVPRRDRAAVQLDHPTVEVRGTRAPVHLLAAAIALPVLARRVGGDLVVSQNFTPLFGAARSAVFVHDVLFQSNPSWFTRLERAYLSLIPALLPRADRVLTSSSTETRRIREHNPRAHQIVPTGLGISRAMRHDAPSRPVDGLLAGQFLLTVGRLNVRKNLSTTIEAAVASGRVTCDLPLVVVGEPSGRSEALSSSAREAESAGSVRFVGGVADDELRWLYEHCRLMLFLSLDEGWGLPPIEAANLGARVLVSDRPVFRETLAGDATFVDSNDVDAVAEHIRLELDTDHQKPPLTDTDRQRSSWSGVVAAARATTEK</sequence>
<dbReference type="CDD" id="cd03809">
    <property type="entry name" value="GT4_MtfB-like"/>
    <property type="match status" value="1"/>
</dbReference>
<dbReference type="RefSeq" id="WP_289469156.1">
    <property type="nucleotide sequence ID" value="NZ_JAUCMM010000001.1"/>
</dbReference>
<gene>
    <name evidence="4" type="ORF">QUG98_03105</name>
</gene>
<accession>A0ABT7TDJ2</accession>
<comment type="caution">
    <text evidence="4">The sequence shown here is derived from an EMBL/GenBank/DDBJ whole genome shotgun (WGS) entry which is preliminary data.</text>
</comment>
<protein>
    <submittedName>
        <fullName evidence="4">Glycosyltransferase family 1 protein</fullName>
    </submittedName>
</protein>
<dbReference type="PANTHER" id="PTHR46401">
    <property type="entry name" value="GLYCOSYLTRANSFERASE WBBK-RELATED"/>
    <property type="match status" value="1"/>
</dbReference>
<evidence type="ECO:0000256" key="1">
    <source>
        <dbReference type="ARBA" id="ARBA00022679"/>
    </source>
</evidence>
<evidence type="ECO:0000313" key="4">
    <source>
        <dbReference type="EMBL" id="MDM7887434.1"/>
    </source>
</evidence>
<name>A0ABT7TDJ2_9MICO</name>
<dbReference type="Proteomes" id="UP001235720">
    <property type="component" value="Unassembled WGS sequence"/>
</dbReference>
<evidence type="ECO:0000259" key="3">
    <source>
        <dbReference type="Pfam" id="PF00534"/>
    </source>
</evidence>
<feature type="domain" description="Glycosyl transferase family 1" evidence="3">
    <location>
        <begin position="186"/>
        <end position="323"/>
    </location>
</feature>
<proteinExistence type="predicted"/>
<keyword evidence="1" id="KW-0808">Transferase</keyword>
<evidence type="ECO:0000313" key="5">
    <source>
        <dbReference type="Proteomes" id="UP001235720"/>
    </source>
</evidence>
<dbReference type="Pfam" id="PF00534">
    <property type="entry name" value="Glycos_transf_1"/>
    <property type="match status" value="1"/>
</dbReference>
<dbReference type="Gene3D" id="3.40.50.2000">
    <property type="entry name" value="Glycogen Phosphorylase B"/>
    <property type="match status" value="2"/>
</dbReference>
<feature type="compositionally biased region" description="Basic and acidic residues" evidence="2">
    <location>
        <begin position="325"/>
        <end position="339"/>
    </location>
</feature>
<dbReference type="EMBL" id="JAUCMM010000001">
    <property type="protein sequence ID" value="MDM7887434.1"/>
    <property type="molecule type" value="Genomic_DNA"/>
</dbReference>